<evidence type="ECO:0000313" key="15">
    <source>
        <dbReference type="EMBL" id="VDC67916.1"/>
    </source>
</evidence>
<dbReference type="Pfam" id="PF00072">
    <property type="entry name" value="Response_reg"/>
    <property type="match status" value="1"/>
</dbReference>
<evidence type="ECO:0000256" key="2">
    <source>
        <dbReference type="ARBA" id="ARBA00010330"/>
    </source>
</evidence>
<evidence type="ECO:0000256" key="9">
    <source>
        <dbReference type="PROSITE-ProRule" id="PRU00357"/>
    </source>
</evidence>
<evidence type="ECO:0000256" key="5">
    <source>
        <dbReference type="ARBA" id="ARBA00023108"/>
    </source>
</evidence>
<feature type="transmembrane region" description="Helical" evidence="11">
    <location>
        <begin position="60"/>
        <end position="82"/>
    </location>
</feature>
<feature type="compositionally biased region" description="Polar residues" evidence="10">
    <location>
        <begin position="595"/>
        <end position="610"/>
    </location>
</feature>
<feature type="compositionally biased region" description="Polar residues" evidence="10">
    <location>
        <begin position="684"/>
        <end position="698"/>
    </location>
</feature>
<dbReference type="GO" id="GO:0048511">
    <property type="term" value="P:rhythmic process"/>
    <property type="evidence" value="ECO:0007669"/>
    <property type="project" value="UniProtKB-KW"/>
</dbReference>
<evidence type="ECO:0000313" key="14">
    <source>
        <dbReference type="EMBL" id="CAG7872032.1"/>
    </source>
</evidence>
<keyword evidence="3" id="KW-0902">Two-component regulatory system</keyword>
<feature type="region of interest" description="Disordered" evidence="10">
    <location>
        <begin position="399"/>
        <end position="420"/>
    </location>
</feature>
<sequence length="698" mass="77832">MVVSDYHHTRVVFLSTKTTSFKQVSRSSIVWRIGLEDLFVSPTVFADVATWPRQPTQLDIFQIFFTRIVTVGSGSVGLGIQISAVGTFARLQDIFLFPLIRFFLPLTISFVLKLFLLLLLVLELSSDLVFRKCCEMGEVSDEVVEVTVVEKAPEAGGGKLTRRKMRRKDAAEGGDGLVTWERFLPKISLRVLLVEADDSTRQIISALLRKCSYRVAAVPDGLKAWEMLRGKPESVDLILTEVDLPSISGYALLTLIMEHDLCKNIPVIMMSTQDSVNTVYKCMLKGAADYLVKPLRRNELRNLWQHVWRRQSSLAPGSNFPVDESLGQQKPEGASANNSTSNQVNGFQREEQPVIGNGGGGGGDDQSSCSRPEMQGESADVVEDIPRVSSKEAIDFMGASFRRNGQSHREESVAKHDTSRIELDLSLRRPDTSENHQPSLHPSSASAFTRYVHRPLQTQCSVSPLVTDQRKNVAASGGDDNNTVLINQYNVSEPPPSAQRRNEASFYNSSDSPGPPFSNQMNSWPGQGSYPTPAPIIHFPGPNHTSTMAPASVSPSPSSVSPHEYSSMFHPFNGKPEGLQERDGSMDMEERRHVSSATEHSGTGNHCSTNYIDYHHQQQQLLEKRSEEGYSSSVGKLQQSLQREAALNKFRMKRKERCFEKKVRYESRKKLAEQRPRIKGQFVRQVQSTETSTQEAPQ</sequence>
<gene>
    <name evidence="15" type="ORF">BRAA06T26456Z</name>
    <name evidence="14" type="ORF">BRAPAZ1V2_A06P42720.2</name>
</gene>
<feature type="domain" description="CCT" evidence="13">
    <location>
        <begin position="643"/>
        <end position="685"/>
    </location>
</feature>
<dbReference type="InterPro" id="IPR045279">
    <property type="entry name" value="ARR-like"/>
</dbReference>
<evidence type="ECO:0000256" key="4">
    <source>
        <dbReference type="ARBA" id="ARBA00023015"/>
    </source>
</evidence>
<comment type="subcellular location">
    <subcellularLocation>
        <location evidence="1 9">Nucleus</location>
    </subcellularLocation>
</comment>
<keyword evidence="4" id="KW-0805">Transcription regulation</keyword>
<evidence type="ECO:0000256" key="1">
    <source>
        <dbReference type="ARBA" id="ARBA00004123"/>
    </source>
</evidence>
<evidence type="ECO:0000259" key="13">
    <source>
        <dbReference type="PROSITE" id="PS51017"/>
    </source>
</evidence>
<evidence type="ECO:0000259" key="12">
    <source>
        <dbReference type="PROSITE" id="PS50110"/>
    </source>
</evidence>
<dbReference type="Gramene" id="A06p42720.2_BraZ1">
    <property type="protein sequence ID" value="A06p42720.2_BraZ1.CDS"/>
    <property type="gene ID" value="A06g42720.2_BraZ1"/>
</dbReference>
<dbReference type="GO" id="GO:0000160">
    <property type="term" value="P:phosphorelay signal transduction system"/>
    <property type="evidence" value="ECO:0007669"/>
    <property type="project" value="UniProtKB-KW"/>
</dbReference>
<feature type="compositionally biased region" description="Basic and acidic residues" evidence="10">
    <location>
        <begin position="578"/>
        <end position="593"/>
    </location>
</feature>
<comment type="caution">
    <text evidence="8">Lacks conserved residue(s) required for the propagation of feature annotation.</text>
</comment>
<evidence type="ECO:0000256" key="10">
    <source>
        <dbReference type="SAM" id="MobiDB-lite"/>
    </source>
</evidence>
<evidence type="ECO:0000256" key="11">
    <source>
        <dbReference type="SAM" id="Phobius"/>
    </source>
</evidence>
<feature type="compositionally biased region" description="Polar residues" evidence="10">
    <location>
        <begin position="505"/>
        <end position="530"/>
    </location>
</feature>
<comment type="similarity">
    <text evidence="2">Belongs to the ARR-like family.</text>
</comment>
<evidence type="ECO:0000256" key="6">
    <source>
        <dbReference type="ARBA" id="ARBA00023163"/>
    </source>
</evidence>
<evidence type="ECO:0000256" key="3">
    <source>
        <dbReference type="ARBA" id="ARBA00023012"/>
    </source>
</evidence>
<dbReference type="GO" id="GO:0009736">
    <property type="term" value="P:cytokinin-activated signaling pathway"/>
    <property type="evidence" value="ECO:0007669"/>
    <property type="project" value="InterPro"/>
</dbReference>
<dbReference type="Pfam" id="PF06203">
    <property type="entry name" value="CCT"/>
    <property type="match status" value="1"/>
</dbReference>
<feature type="compositionally biased region" description="Polar residues" evidence="10">
    <location>
        <begin position="335"/>
        <end position="346"/>
    </location>
</feature>
<dbReference type="Proteomes" id="UP000694005">
    <property type="component" value="Chromosome A06"/>
</dbReference>
<keyword evidence="11" id="KW-0472">Membrane</keyword>
<keyword evidence="6" id="KW-0804">Transcription</keyword>
<proteinExistence type="inferred from homology"/>
<dbReference type="GO" id="GO:0005634">
    <property type="term" value="C:nucleus"/>
    <property type="evidence" value="ECO:0007669"/>
    <property type="project" value="UniProtKB-SubCell"/>
</dbReference>
<dbReference type="InterPro" id="IPR001789">
    <property type="entry name" value="Sig_transdc_resp-reg_receiver"/>
</dbReference>
<keyword evidence="7 9" id="KW-0539">Nucleus</keyword>
<dbReference type="Gene3D" id="3.40.50.2300">
    <property type="match status" value="1"/>
</dbReference>
<dbReference type="AlphaFoldDB" id="A0A3P5YJT3"/>
<keyword evidence="11" id="KW-1133">Transmembrane helix</keyword>
<feature type="region of interest" description="Disordered" evidence="10">
    <location>
        <begin position="669"/>
        <end position="698"/>
    </location>
</feature>
<reference evidence="15" key="1">
    <citation type="submission" date="2018-11" db="EMBL/GenBank/DDBJ databases">
        <authorList>
            <consortium name="Genoscope - CEA"/>
            <person name="William W."/>
        </authorList>
    </citation>
    <scope>NUCLEOTIDE SEQUENCE</scope>
</reference>
<evidence type="ECO:0000256" key="7">
    <source>
        <dbReference type="ARBA" id="ARBA00023242"/>
    </source>
</evidence>
<dbReference type="PANTHER" id="PTHR43874">
    <property type="entry name" value="TWO-COMPONENT RESPONSE REGULATOR"/>
    <property type="match status" value="1"/>
</dbReference>
<accession>A0A3P5YJT3</accession>
<feature type="region of interest" description="Disordered" evidence="10">
    <location>
        <begin position="318"/>
        <end position="387"/>
    </location>
</feature>
<dbReference type="EMBL" id="LR031569">
    <property type="protein sequence ID" value="VDC67916.1"/>
    <property type="molecule type" value="Genomic_DNA"/>
</dbReference>
<dbReference type="EMBL" id="LS974622">
    <property type="protein sequence ID" value="CAG7872032.1"/>
    <property type="molecule type" value="Genomic_DNA"/>
</dbReference>
<dbReference type="SUPFAM" id="SSF52172">
    <property type="entry name" value="CheY-like"/>
    <property type="match status" value="1"/>
</dbReference>
<dbReference type="SMART" id="SM00448">
    <property type="entry name" value="REC"/>
    <property type="match status" value="1"/>
</dbReference>
<dbReference type="CDD" id="cd17582">
    <property type="entry name" value="psREC_PRR"/>
    <property type="match status" value="1"/>
</dbReference>
<protein>
    <submittedName>
        <fullName evidence="14">Uncharacterized protein</fullName>
    </submittedName>
</protein>
<dbReference type="InterPro" id="IPR011006">
    <property type="entry name" value="CheY-like_superfamily"/>
</dbReference>
<organism evidence="15">
    <name type="scientific">Brassica campestris</name>
    <name type="common">Field mustard</name>
    <dbReference type="NCBI Taxonomy" id="3711"/>
    <lineage>
        <taxon>Eukaryota</taxon>
        <taxon>Viridiplantae</taxon>
        <taxon>Streptophyta</taxon>
        <taxon>Embryophyta</taxon>
        <taxon>Tracheophyta</taxon>
        <taxon>Spermatophyta</taxon>
        <taxon>Magnoliopsida</taxon>
        <taxon>eudicotyledons</taxon>
        <taxon>Gunneridae</taxon>
        <taxon>Pentapetalae</taxon>
        <taxon>rosids</taxon>
        <taxon>malvids</taxon>
        <taxon>Brassicales</taxon>
        <taxon>Brassicaceae</taxon>
        <taxon>Brassiceae</taxon>
        <taxon>Brassica</taxon>
    </lineage>
</organism>
<feature type="region of interest" description="Disordered" evidence="10">
    <location>
        <begin position="472"/>
        <end position="610"/>
    </location>
</feature>
<dbReference type="PROSITE" id="PS50110">
    <property type="entry name" value="RESPONSE_REGULATORY"/>
    <property type="match status" value="1"/>
</dbReference>
<feature type="compositionally biased region" description="Polar residues" evidence="10">
    <location>
        <begin position="479"/>
        <end position="491"/>
    </location>
</feature>
<keyword evidence="5" id="KW-0090">Biological rhythms</keyword>
<dbReference type="InterPro" id="IPR010402">
    <property type="entry name" value="CCT_domain"/>
</dbReference>
<dbReference type="PANTHER" id="PTHR43874:SF95">
    <property type="entry name" value="TWO-COMPONENT RESPONSE REGULATOR-LIKE APRR5"/>
    <property type="match status" value="1"/>
</dbReference>
<feature type="compositionally biased region" description="Low complexity" evidence="10">
    <location>
        <begin position="549"/>
        <end position="562"/>
    </location>
</feature>
<name>A0A3P5YJT3_BRACM</name>
<feature type="compositionally biased region" description="Basic and acidic residues" evidence="10">
    <location>
        <begin position="407"/>
        <end position="420"/>
    </location>
</feature>
<feature type="transmembrane region" description="Helical" evidence="11">
    <location>
        <begin position="102"/>
        <end position="122"/>
    </location>
</feature>
<feature type="domain" description="Response regulatory" evidence="12">
    <location>
        <begin position="190"/>
        <end position="308"/>
    </location>
</feature>
<evidence type="ECO:0000256" key="8">
    <source>
        <dbReference type="PROSITE-ProRule" id="PRU00169"/>
    </source>
</evidence>
<keyword evidence="11" id="KW-0812">Transmembrane</keyword>
<dbReference type="PROSITE" id="PS51017">
    <property type="entry name" value="CCT"/>
    <property type="match status" value="1"/>
</dbReference>